<evidence type="ECO:0000313" key="8">
    <source>
        <dbReference type="EMBL" id="SUZ79661.1"/>
    </source>
</evidence>
<dbReference type="SUPFAM" id="SSF52518">
    <property type="entry name" value="Thiamin diphosphate-binding fold (THDP-binding)"/>
    <property type="match status" value="2"/>
</dbReference>
<evidence type="ECO:0000256" key="5">
    <source>
        <dbReference type="ARBA" id="ARBA00023211"/>
    </source>
</evidence>
<keyword evidence="4" id="KW-0786">Thiamine pyrophosphate</keyword>
<dbReference type="InterPro" id="IPR029061">
    <property type="entry name" value="THDP-binding"/>
</dbReference>
<evidence type="ECO:0000256" key="3">
    <source>
        <dbReference type="ARBA" id="ARBA00022842"/>
    </source>
</evidence>
<evidence type="ECO:0000256" key="1">
    <source>
        <dbReference type="ARBA" id="ARBA00022679"/>
    </source>
</evidence>
<keyword evidence="3" id="KW-0460">Magnesium</keyword>
<dbReference type="GO" id="GO:0046872">
    <property type="term" value="F:metal ion binding"/>
    <property type="evidence" value="ECO:0007669"/>
    <property type="project" value="UniProtKB-KW"/>
</dbReference>
<dbReference type="InterPro" id="IPR004433">
    <property type="entry name" value="MenaQ_synth_MenD"/>
</dbReference>
<feature type="domain" description="Thiamine pyrophosphate enzyme N-terminal TPP-binding" evidence="7">
    <location>
        <begin position="9"/>
        <end position="119"/>
    </location>
</feature>
<dbReference type="Pfam" id="PF02776">
    <property type="entry name" value="TPP_enzyme_N"/>
    <property type="match status" value="1"/>
</dbReference>
<dbReference type="GO" id="GO:0009234">
    <property type="term" value="P:menaquinone biosynthetic process"/>
    <property type="evidence" value="ECO:0007669"/>
    <property type="project" value="InterPro"/>
</dbReference>
<evidence type="ECO:0000259" key="6">
    <source>
        <dbReference type="Pfam" id="PF02775"/>
    </source>
</evidence>
<dbReference type="AlphaFoldDB" id="A0A381QJZ8"/>
<sequence length="594" mass="66355">MYSIIPSAQTIILSCIKLGITHVIISPGSRNAPLAIGFASNKKFKCFSIIDERSAGFFALGIAQQTKHPAVLVCTSGSALLNYSPSIAEAFYSEIPLIVISADRPLYKINIGDGQTINQLNVFGKNILSSDSLMQDVNHQTPSIVKSNRQKLIKIPSNRKAIDKLQSDIQLYNEGLIQKRFCECINLLKPVHINIPLEEPLYGFVEKPTISLSNKHKKISSILEGDDNYDFNILKKHSKILVLIGCCSPNYFTKKTIGKIKSNSNIVVLKESTSNIEDDSFFGNIDKIIAPIELLKNRHEVFDSIRPSLLITIGGMIISKKVKSFLRDFSPKLHLHVGLNKANDTYYKGVKHILKDPNVFFEKAAFIKTPESSYYNSWKKISNQRIAPHKKYLKNAAFSDLIVFSIISSNIPSAYQVQVANSSPIRYLQLFNIPRSNAMYCNRGTSGIDGSTSTAVGASVASPSPVLLITGDLSFFYDINGLWNNYIKSSFRIIIINNGGGGIFRILPGHKDNELFSKFIENNHSLSAKPLSKLYGFSYQNKSSKRGIKSALKIFFKHSLKPKILEISTPSERSSKTLKNYFEYLSKNQDFKKL</sequence>
<evidence type="ECO:0000259" key="7">
    <source>
        <dbReference type="Pfam" id="PF02776"/>
    </source>
</evidence>
<dbReference type="CDD" id="cd07037">
    <property type="entry name" value="TPP_PYR_MenD"/>
    <property type="match status" value="1"/>
</dbReference>
<dbReference type="PIRSF" id="PIRSF004983">
    <property type="entry name" value="MenD"/>
    <property type="match status" value="1"/>
</dbReference>
<dbReference type="PANTHER" id="PTHR42916">
    <property type="entry name" value="2-SUCCINYL-5-ENOLPYRUVYL-6-HYDROXY-3-CYCLOHEXENE-1-CARBOXYLATE SYNTHASE"/>
    <property type="match status" value="1"/>
</dbReference>
<keyword evidence="5" id="KW-0464">Manganese</keyword>
<dbReference type="EMBL" id="UINC01001395">
    <property type="protein sequence ID" value="SUZ79661.1"/>
    <property type="molecule type" value="Genomic_DNA"/>
</dbReference>
<keyword evidence="1" id="KW-0808">Transferase</keyword>
<accession>A0A381QJZ8</accession>
<dbReference type="GO" id="GO:0070204">
    <property type="term" value="F:2-succinyl-5-enolpyruvyl-6-hydroxy-3-cyclohexene-1-carboxylic-acid synthase activity"/>
    <property type="evidence" value="ECO:0007669"/>
    <property type="project" value="InterPro"/>
</dbReference>
<feature type="domain" description="Thiamine pyrophosphate enzyme TPP-binding" evidence="6">
    <location>
        <begin position="429"/>
        <end position="558"/>
    </location>
</feature>
<name>A0A381QJZ8_9ZZZZ</name>
<protein>
    <recommendedName>
        <fullName evidence="9">Thiamine pyrophosphate enzyme N-terminal TPP-binding domain-containing protein</fullName>
    </recommendedName>
</protein>
<evidence type="ECO:0000256" key="4">
    <source>
        <dbReference type="ARBA" id="ARBA00023052"/>
    </source>
</evidence>
<dbReference type="InterPro" id="IPR012001">
    <property type="entry name" value="Thiamin_PyroP_enz_TPP-bd_dom"/>
</dbReference>
<evidence type="ECO:0000256" key="2">
    <source>
        <dbReference type="ARBA" id="ARBA00022723"/>
    </source>
</evidence>
<dbReference type="Pfam" id="PF02775">
    <property type="entry name" value="TPP_enzyme_C"/>
    <property type="match status" value="1"/>
</dbReference>
<gene>
    <name evidence="8" type="ORF">METZ01_LOCUS32515</name>
</gene>
<keyword evidence="2" id="KW-0479">Metal-binding</keyword>
<reference evidence="8" key="1">
    <citation type="submission" date="2018-05" db="EMBL/GenBank/DDBJ databases">
        <authorList>
            <person name="Lanie J.A."/>
            <person name="Ng W.-L."/>
            <person name="Kazmierczak K.M."/>
            <person name="Andrzejewski T.M."/>
            <person name="Davidsen T.M."/>
            <person name="Wayne K.J."/>
            <person name="Tettelin H."/>
            <person name="Glass J.I."/>
            <person name="Rusch D."/>
            <person name="Podicherti R."/>
            <person name="Tsui H.-C.T."/>
            <person name="Winkler M.E."/>
        </authorList>
    </citation>
    <scope>NUCLEOTIDE SEQUENCE</scope>
</reference>
<evidence type="ECO:0008006" key="9">
    <source>
        <dbReference type="Google" id="ProtNLM"/>
    </source>
</evidence>
<dbReference type="PANTHER" id="PTHR42916:SF1">
    <property type="entry name" value="PROTEIN PHYLLO, CHLOROPLASTIC"/>
    <property type="match status" value="1"/>
</dbReference>
<proteinExistence type="inferred from homology"/>
<organism evidence="8">
    <name type="scientific">marine metagenome</name>
    <dbReference type="NCBI Taxonomy" id="408172"/>
    <lineage>
        <taxon>unclassified sequences</taxon>
        <taxon>metagenomes</taxon>
        <taxon>ecological metagenomes</taxon>
    </lineage>
</organism>
<dbReference type="Gene3D" id="3.40.50.1220">
    <property type="entry name" value="TPP-binding domain"/>
    <property type="match status" value="1"/>
</dbReference>
<dbReference type="InterPro" id="IPR011766">
    <property type="entry name" value="TPP_enzyme_TPP-bd"/>
</dbReference>
<dbReference type="GO" id="GO:0030976">
    <property type="term" value="F:thiamine pyrophosphate binding"/>
    <property type="evidence" value="ECO:0007669"/>
    <property type="project" value="InterPro"/>
</dbReference>
<dbReference type="HAMAP" id="MF_01659">
    <property type="entry name" value="MenD"/>
    <property type="match status" value="1"/>
</dbReference>
<dbReference type="Gene3D" id="3.40.50.970">
    <property type="match status" value="2"/>
</dbReference>